<evidence type="ECO:0008006" key="3">
    <source>
        <dbReference type="Google" id="ProtNLM"/>
    </source>
</evidence>
<evidence type="ECO:0000313" key="1">
    <source>
        <dbReference type="EMBL" id="KAK9940207.1"/>
    </source>
</evidence>
<dbReference type="Gene3D" id="3.80.10.10">
    <property type="entry name" value="Ribonuclease Inhibitor"/>
    <property type="match status" value="1"/>
</dbReference>
<dbReference type="AlphaFoldDB" id="A0AAW1XUG0"/>
<reference evidence="1 2" key="1">
    <citation type="journal article" date="2023" name="G3 (Bethesda)">
        <title>A chromosome-length genome assembly and annotation of blackberry (Rubus argutus, cv. 'Hillquist').</title>
        <authorList>
            <person name="Bruna T."/>
            <person name="Aryal R."/>
            <person name="Dudchenko O."/>
            <person name="Sargent D.J."/>
            <person name="Mead D."/>
            <person name="Buti M."/>
            <person name="Cavallini A."/>
            <person name="Hytonen T."/>
            <person name="Andres J."/>
            <person name="Pham M."/>
            <person name="Weisz D."/>
            <person name="Mascagni F."/>
            <person name="Usai G."/>
            <person name="Natali L."/>
            <person name="Bassil N."/>
            <person name="Fernandez G.E."/>
            <person name="Lomsadze A."/>
            <person name="Armour M."/>
            <person name="Olukolu B."/>
            <person name="Poorten T."/>
            <person name="Britton C."/>
            <person name="Davik J."/>
            <person name="Ashrafi H."/>
            <person name="Aiden E.L."/>
            <person name="Borodovsky M."/>
            <person name="Worthington M."/>
        </authorList>
    </citation>
    <scope>NUCLEOTIDE SEQUENCE [LARGE SCALE GENOMIC DNA]</scope>
    <source>
        <strain evidence="1">PI 553951</strain>
    </source>
</reference>
<dbReference type="EMBL" id="JBEDUW010000003">
    <property type="protein sequence ID" value="KAK9940207.1"/>
    <property type="molecule type" value="Genomic_DNA"/>
</dbReference>
<dbReference type="InterPro" id="IPR050994">
    <property type="entry name" value="At_inactive_RLKs"/>
</dbReference>
<evidence type="ECO:0000313" key="2">
    <source>
        <dbReference type="Proteomes" id="UP001457282"/>
    </source>
</evidence>
<sequence length="194" mass="22070">MPPFHTCKLIRVFYISTERRKQSIKNGKESDGEPPCSYACAYLWSYGHGHEISFNHEDEEWEGQRGGHRHWFLLQRSRLLVKTEAGELRVVRSVGQANVGLVNKHVLGERHLKAGHVYRIPAEFRHWCTEGFICNFLGIECWHPHENKVLNIKLADLGLKGQFPRGVQNCTSLTGLDLSSNNLNGSLPDDVAII</sequence>
<comment type="caution">
    <text evidence="1">The sequence shown here is derived from an EMBL/GenBank/DDBJ whole genome shotgun (WGS) entry which is preliminary data.</text>
</comment>
<name>A0AAW1XUG0_RUBAR</name>
<dbReference type="InterPro" id="IPR032675">
    <property type="entry name" value="LRR_dom_sf"/>
</dbReference>
<protein>
    <recommendedName>
        <fullName evidence="3">Leucine-rich repeat-containing N-terminal plant-type domain-containing protein</fullName>
    </recommendedName>
</protein>
<dbReference type="Proteomes" id="UP001457282">
    <property type="component" value="Unassembled WGS sequence"/>
</dbReference>
<accession>A0AAW1XUG0</accession>
<dbReference type="PANTHER" id="PTHR48010">
    <property type="entry name" value="OS05G0588300 PROTEIN"/>
    <property type="match status" value="1"/>
</dbReference>
<gene>
    <name evidence="1" type="ORF">M0R45_016878</name>
</gene>
<proteinExistence type="predicted"/>
<dbReference type="PANTHER" id="PTHR48010:SF55">
    <property type="entry name" value="OS01G0607900 PROTEIN"/>
    <property type="match status" value="1"/>
</dbReference>
<keyword evidence="2" id="KW-1185">Reference proteome</keyword>
<dbReference type="SUPFAM" id="SSF52058">
    <property type="entry name" value="L domain-like"/>
    <property type="match status" value="1"/>
</dbReference>
<organism evidence="1 2">
    <name type="scientific">Rubus argutus</name>
    <name type="common">Southern blackberry</name>
    <dbReference type="NCBI Taxonomy" id="59490"/>
    <lineage>
        <taxon>Eukaryota</taxon>
        <taxon>Viridiplantae</taxon>
        <taxon>Streptophyta</taxon>
        <taxon>Embryophyta</taxon>
        <taxon>Tracheophyta</taxon>
        <taxon>Spermatophyta</taxon>
        <taxon>Magnoliopsida</taxon>
        <taxon>eudicotyledons</taxon>
        <taxon>Gunneridae</taxon>
        <taxon>Pentapetalae</taxon>
        <taxon>rosids</taxon>
        <taxon>fabids</taxon>
        <taxon>Rosales</taxon>
        <taxon>Rosaceae</taxon>
        <taxon>Rosoideae</taxon>
        <taxon>Rosoideae incertae sedis</taxon>
        <taxon>Rubus</taxon>
    </lineage>
</organism>